<feature type="region of interest" description="Disordered" evidence="1">
    <location>
        <begin position="356"/>
        <end position="380"/>
    </location>
</feature>
<dbReference type="InterPro" id="IPR032675">
    <property type="entry name" value="LRR_dom_sf"/>
</dbReference>
<feature type="compositionally biased region" description="Low complexity" evidence="1">
    <location>
        <begin position="356"/>
        <end position="365"/>
    </location>
</feature>
<protein>
    <recommendedName>
        <fullName evidence="2">Fibronectin type-III domain-containing protein</fullName>
    </recommendedName>
</protein>
<dbReference type="InterPro" id="IPR053139">
    <property type="entry name" value="Surface_bspA-like"/>
</dbReference>
<dbReference type="SUPFAM" id="SSF52058">
    <property type="entry name" value="L domain-like"/>
    <property type="match status" value="1"/>
</dbReference>
<dbReference type="SUPFAM" id="SSF110296">
    <property type="entry name" value="Oligoxyloglucan reducing end-specific cellobiohydrolase"/>
    <property type="match status" value="1"/>
</dbReference>
<accession>A0A6C0HXL9</accession>
<reference evidence="3" key="1">
    <citation type="journal article" date="2020" name="Nature">
        <title>Giant virus diversity and host interactions through global metagenomics.</title>
        <authorList>
            <person name="Schulz F."/>
            <person name="Roux S."/>
            <person name="Paez-Espino D."/>
            <person name="Jungbluth S."/>
            <person name="Walsh D.A."/>
            <person name="Denef V.J."/>
            <person name="McMahon K.D."/>
            <person name="Konstantinidis K.T."/>
            <person name="Eloe-Fadrosh E.A."/>
            <person name="Kyrpides N.C."/>
            <person name="Woyke T."/>
        </authorList>
    </citation>
    <scope>NUCLEOTIDE SEQUENCE</scope>
    <source>
        <strain evidence="3">GVMAG-M-3300023184-178</strain>
    </source>
</reference>
<dbReference type="InterPro" id="IPR036116">
    <property type="entry name" value="FN3_sf"/>
</dbReference>
<dbReference type="PANTHER" id="PTHR45661">
    <property type="entry name" value="SURFACE ANTIGEN"/>
    <property type="match status" value="1"/>
</dbReference>
<dbReference type="Gene3D" id="3.80.10.10">
    <property type="entry name" value="Ribonuclease Inhibitor"/>
    <property type="match status" value="1"/>
</dbReference>
<sequence>MSTYTIISGNTSGYGGQYAYCLEPVSSSSTFTLGSSPTTSGMGRILWSGDKWVCIAGNGLLYYSSGSALPTSSSWTQCTNRPYTGLVNESAIIYATLPNNSSIYLWGGWHQDNPTGNAAIYYSTNGITWSPANSIKSIFGNCQGSGSGCVTAIGYNGTYFLAGCGQEYTGTTNLAYSADGINWSAVSCSTFSNANVRGIRISSILWNGSNWLIGTKWGQYESPQLSSLYISSGFSSPFSTIVLNAVSCQVNQEVHYMAINPAGMIVATGMAANTYNNIAYSSDRGLTWNAITTTPANTTMFSTMGENVIWNGTSWIACGSGSWPAFGAAISSDGINWQGIGDIDTRIGQSDHTAIASSGYSGQAAPPSPPSAPTGLSVSGTQVSFTNSDASVTNYQYSTNSGTTWTAFSPVDAASPLDFSFLAGGTYSVLLRAVNSAGTSSSAGPVSVSIYTPPPAPTLSATGITIAVTAGASNGSTTTHYQWTTDVSAAWTTLSSTLTSSGSFTHIPSIVGLTPGASQLIYFRAINSGLVNGVSASVSITIPTPAYTAPSVTLSGAISAGAVSSAVNVVTAGANTTLSAGALANTQVKSVNLAAATGITSIPASAFSGCTSLAQVALPATLASISANSFNGCSSLSTISIPPSVTTIGANALAGTALKAITLTSGVNIGKYAFANCTAMTQAKL</sequence>
<organism evidence="3">
    <name type="scientific">viral metagenome</name>
    <dbReference type="NCBI Taxonomy" id="1070528"/>
    <lineage>
        <taxon>unclassified sequences</taxon>
        <taxon>metagenomes</taxon>
        <taxon>organismal metagenomes</taxon>
    </lineage>
</organism>
<dbReference type="Pfam" id="PF13306">
    <property type="entry name" value="LRR_5"/>
    <property type="match status" value="1"/>
</dbReference>
<dbReference type="InterPro" id="IPR003961">
    <property type="entry name" value="FN3_dom"/>
</dbReference>
<feature type="domain" description="Fibronectin type-III" evidence="2">
    <location>
        <begin position="366"/>
        <end position="455"/>
    </location>
</feature>
<dbReference type="PANTHER" id="PTHR45661:SF3">
    <property type="entry name" value="IG-LIKE DOMAIN-CONTAINING PROTEIN"/>
    <property type="match status" value="1"/>
</dbReference>
<proteinExistence type="predicted"/>
<evidence type="ECO:0000259" key="2">
    <source>
        <dbReference type="PROSITE" id="PS50853"/>
    </source>
</evidence>
<evidence type="ECO:0000313" key="3">
    <source>
        <dbReference type="EMBL" id="QHT84957.1"/>
    </source>
</evidence>
<evidence type="ECO:0000256" key="1">
    <source>
        <dbReference type="SAM" id="MobiDB-lite"/>
    </source>
</evidence>
<dbReference type="PROSITE" id="PS50853">
    <property type="entry name" value="FN3"/>
    <property type="match status" value="1"/>
</dbReference>
<dbReference type="SUPFAM" id="SSF49265">
    <property type="entry name" value="Fibronectin type III"/>
    <property type="match status" value="1"/>
</dbReference>
<dbReference type="EMBL" id="MN740029">
    <property type="protein sequence ID" value="QHT84957.1"/>
    <property type="molecule type" value="Genomic_DNA"/>
</dbReference>
<dbReference type="AlphaFoldDB" id="A0A6C0HXL9"/>
<dbReference type="InterPro" id="IPR026906">
    <property type="entry name" value="LRR_5"/>
</dbReference>
<name>A0A6C0HXL9_9ZZZZ</name>